<dbReference type="GO" id="GO:0000045">
    <property type="term" value="P:autophagosome assembly"/>
    <property type="evidence" value="ECO:0007669"/>
    <property type="project" value="TreeGrafter"/>
</dbReference>
<dbReference type="InterPro" id="IPR000719">
    <property type="entry name" value="Prot_kinase_dom"/>
</dbReference>
<dbReference type="GO" id="GO:0015031">
    <property type="term" value="P:protein transport"/>
    <property type="evidence" value="ECO:0007669"/>
    <property type="project" value="UniProtKB-KW"/>
</dbReference>
<evidence type="ECO:0000256" key="5">
    <source>
        <dbReference type="ARBA" id="ARBA00022679"/>
    </source>
</evidence>
<dbReference type="GO" id="GO:0005524">
    <property type="term" value="F:ATP binding"/>
    <property type="evidence" value="ECO:0007669"/>
    <property type="project" value="UniProtKB-KW"/>
</dbReference>
<comment type="subcellular location">
    <subcellularLocation>
        <location evidence="1">Preautophagosomal structure membrane</location>
        <topology evidence="1">Peripheral membrane protein</topology>
    </subcellularLocation>
</comment>
<dbReference type="InterPro" id="IPR011009">
    <property type="entry name" value="Kinase-like_dom_sf"/>
</dbReference>
<keyword evidence="16" id="KW-1185">Reference proteome</keyword>
<feature type="domain" description="Protein kinase" evidence="14">
    <location>
        <begin position="248"/>
        <end position="538"/>
    </location>
</feature>
<proteinExistence type="predicted"/>
<organism evidence="15 16">
    <name type="scientific">Fusarium vanettenii (strain ATCC MYA-4622 / CBS 123669 / FGSC 9596 / NRRL 45880 / 77-13-4)</name>
    <name type="common">Fusarium solani subsp. pisi</name>
    <dbReference type="NCBI Taxonomy" id="660122"/>
    <lineage>
        <taxon>Eukaryota</taxon>
        <taxon>Fungi</taxon>
        <taxon>Dikarya</taxon>
        <taxon>Ascomycota</taxon>
        <taxon>Pezizomycotina</taxon>
        <taxon>Sordariomycetes</taxon>
        <taxon>Hypocreomycetidae</taxon>
        <taxon>Hypocreales</taxon>
        <taxon>Nectriaceae</taxon>
        <taxon>Fusarium</taxon>
        <taxon>Fusarium solani species complex</taxon>
        <taxon>Fusarium vanettenii</taxon>
    </lineage>
</organism>
<evidence type="ECO:0000256" key="10">
    <source>
        <dbReference type="ARBA" id="ARBA00023006"/>
    </source>
</evidence>
<comment type="catalytic activity">
    <reaction evidence="12">
        <text>L-threonyl-[protein] + ATP = O-phospho-L-threonyl-[protein] + ADP + H(+)</text>
        <dbReference type="Rhea" id="RHEA:46608"/>
        <dbReference type="Rhea" id="RHEA-COMP:11060"/>
        <dbReference type="Rhea" id="RHEA-COMP:11605"/>
        <dbReference type="ChEBI" id="CHEBI:15378"/>
        <dbReference type="ChEBI" id="CHEBI:30013"/>
        <dbReference type="ChEBI" id="CHEBI:30616"/>
        <dbReference type="ChEBI" id="CHEBI:61977"/>
        <dbReference type="ChEBI" id="CHEBI:456216"/>
        <dbReference type="EC" id="2.7.11.1"/>
    </reaction>
</comment>
<gene>
    <name evidence="15" type="ORF">NECHADRAFT_85968</name>
</gene>
<dbReference type="OMA" id="IWQLGCC"/>
<dbReference type="Pfam" id="PF00069">
    <property type="entry name" value="Pkinase"/>
    <property type="match status" value="1"/>
</dbReference>
<dbReference type="InParanoid" id="C7Z1Z4"/>
<dbReference type="Proteomes" id="UP000005206">
    <property type="component" value="Chromosome 10"/>
</dbReference>
<name>C7Z1Z4_FUSV7</name>
<keyword evidence="8" id="KW-0067">ATP-binding</keyword>
<dbReference type="RefSeq" id="XP_003047624.1">
    <property type="nucleotide sequence ID" value="XM_003047578.1"/>
</dbReference>
<dbReference type="GeneID" id="9671583"/>
<keyword evidence="6" id="KW-0547">Nucleotide-binding</keyword>
<dbReference type="SUPFAM" id="SSF56112">
    <property type="entry name" value="Protein kinase-like (PK-like)"/>
    <property type="match status" value="1"/>
</dbReference>
<dbReference type="GO" id="GO:0004674">
    <property type="term" value="F:protein serine/threonine kinase activity"/>
    <property type="evidence" value="ECO:0007669"/>
    <property type="project" value="UniProtKB-KW"/>
</dbReference>
<dbReference type="EC" id="2.7.11.1" evidence="2"/>
<evidence type="ECO:0000256" key="6">
    <source>
        <dbReference type="ARBA" id="ARBA00022741"/>
    </source>
</evidence>
<dbReference type="PANTHER" id="PTHR24348:SF22">
    <property type="entry name" value="NON-SPECIFIC SERINE_THREONINE PROTEIN KINASE"/>
    <property type="match status" value="1"/>
</dbReference>
<dbReference type="KEGG" id="nhe:NECHADRAFT_85968"/>
<dbReference type="VEuPathDB" id="FungiDB:NECHADRAFT_85968"/>
<evidence type="ECO:0000256" key="2">
    <source>
        <dbReference type="ARBA" id="ARBA00012513"/>
    </source>
</evidence>
<sequence>MSYKQGCRKYQGTRRWANHKEPAQVRLSLFPTNPHSEILCEMLHQPKPRPPVHPPQQAHHGFQETLDLLVDQSVAICRRLTAQKEAAASPDSPVSTLLREQTKALQESVYCLPTRLLHANLTPGADVPPDIKAQLRTVQQDVFKFLSLDGFYARNPENGRVGGLNALFASKFILENHGATGLTCPSLGPDGAQQILTRLQKIMEAIGPDLSQSTSNDQVIHVFEKHHARLDPRYVQTYQRMEDTLYNQNVASSMSKGSFAFVRKVQHKRTGEDLAMKTFFNGSDMSQILHEIGVLEVCNHPNILKLVEAFTVVTDDDDETINIVMSPWAPFTLQKFLSSSEEERRKKCPWFQPGSPRSELCIYGIMRQLADAVAYLHRKSIKHKDIKPENILLHEPGSIPPRAIVADVGVSKVLVHGGSTKYDDCSYPYLAPEQVKKRESSLRADVWQLGCCFAMLLAVSKAGTLGHKKLWDSFCLTKDNRSCQIASELDHFMRTLRDICLPGSRADRAAYSLVASMLDPAHESRIGIEGVLISVGVLIRLERRNEADDRVMTN</sequence>
<evidence type="ECO:0000256" key="12">
    <source>
        <dbReference type="ARBA" id="ARBA00047899"/>
    </source>
</evidence>
<evidence type="ECO:0000256" key="13">
    <source>
        <dbReference type="ARBA" id="ARBA00048679"/>
    </source>
</evidence>
<comment type="catalytic activity">
    <reaction evidence="13">
        <text>L-seryl-[protein] + ATP = O-phospho-L-seryl-[protein] + ADP + H(+)</text>
        <dbReference type="Rhea" id="RHEA:17989"/>
        <dbReference type="Rhea" id="RHEA-COMP:9863"/>
        <dbReference type="Rhea" id="RHEA-COMP:11604"/>
        <dbReference type="ChEBI" id="CHEBI:15378"/>
        <dbReference type="ChEBI" id="CHEBI:29999"/>
        <dbReference type="ChEBI" id="CHEBI:30616"/>
        <dbReference type="ChEBI" id="CHEBI:83421"/>
        <dbReference type="ChEBI" id="CHEBI:456216"/>
        <dbReference type="EC" id="2.7.11.1"/>
    </reaction>
</comment>
<keyword evidence="4" id="KW-0723">Serine/threonine-protein kinase</keyword>
<evidence type="ECO:0000256" key="4">
    <source>
        <dbReference type="ARBA" id="ARBA00022527"/>
    </source>
</evidence>
<dbReference type="AlphaFoldDB" id="C7Z1Z4"/>
<evidence type="ECO:0000313" key="15">
    <source>
        <dbReference type="EMBL" id="EEU41911.1"/>
    </source>
</evidence>
<dbReference type="Gene3D" id="1.10.510.10">
    <property type="entry name" value="Transferase(Phosphotransferase) domain 1"/>
    <property type="match status" value="1"/>
</dbReference>
<dbReference type="EMBL" id="GG698906">
    <property type="protein sequence ID" value="EEU41911.1"/>
    <property type="molecule type" value="Genomic_DNA"/>
</dbReference>
<keyword evidence="9" id="KW-0653">Protein transport</keyword>
<evidence type="ECO:0000256" key="7">
    <source>
        <dbReference type="ARBA" id="ARBA00022777"/>
    </source>
</evidence>
<dbReference type="Gene3D" id="3.30.200.20">
    <property type="entry name" value="Phosphorylase Kinase, domain 1"/>
    <property type="match status" value="1"/>
</dbReference>
<dbReference type="OrthoDB" id="248923at2759"/>
<evidence type="ECO:0000256" key="9">
    <source>
        <dbReference type="ARBA" id="ARBA00022927"/>
    </source>
</evidence>
<evidence type="ECO:0000259" key="14">
    <source>
        <dbReference type="PROSITE" id="PS50011"/>
    </source>
</evidence>
<dbReference type="InterPro" id="IPR045269">
    <property type="entry name" value="Atg1-like"/>
</dbReference>
<evidence type="ECO:0000256" key="1">
    <source>
        <dbReference type="ARBA" id="ARBA00004623"/>
    </source>
</evidence>
<keyword evidence="10" id="KW-0072">Autophagy</keyword>
<dbReference type="SMART" id="SM00220">
    <property type="entry name" value="S_TKc"/>
    <property type="match status" value="1"/>
</dbReference>
<keyword evidence="5" id="KW-0808">Transferase</keyword>
<dbReference type="GO" id="GO:0005829">
    <property type="term" value="C:cytosol"/>
    <property type="evidence" value="ECO:0007669"/>
    <property type="project" value="TreeGrafter"/>
</dbReference>
<dbReference type="PROSITE" id="PS00108">
    <property type="entry name" value="PROTEIN_KINASE_ST"/>
    <property type="match status" value="1"/>
</dbReference>
<accession>C7Z1Z4</accession>
<evidence type="ECO:0000313" key="16">
    <source>
        <dbReference type="Proteomes" id="UP000005206"/>
    </source>
</evidence>
<dbReference type="GO" id="GO:0005776">
    <property type="term" value="C:autophagosome"/>
    <property type="evidence" value="ECO:0007669"/>
    <property type="project" value="TreeGrafter"/>
</dbReference>
<reference evidence="15 16" key="1">
    <citation type="journal article" date="2009" name="PLoS Genet.">
        <title>The genome of Nectria haematococca: contribution of supernumerary chromosomes to gene expansion.</title>
        <authorList>
            <person name="Coleman J.J."/>
            <person name="Rounsley S.D."/>
            <person name="Rodriguez-Carres M."/>
            <person name="Kuo A."/>
            <person name="Wasmann C.C."/>
            <person name="Grimwood J."/>
            <person name="Schmutz J."/>
            <person name="Taga M."/>
            <person name="White G.J."/>
            <person name="Zhou S."/>
            <person name="Schwartz D.C."/>
            <person name="Freitag M."/>
            <person name="Ma L.J."/>
            <person name="Danchin E.G."/>
            <person name="Henrissat B."/>
            <person name="Coutinho P.M."/>
            <person name="Nelson D.R."/>
            <person name="Straney D."/>
            <person name="Napoli C.A."/>
            <person name="Barker B.M."/>
            <person name="Gribskov M."/>
            <person name="Rep M."/>
            <person name="Kroken S."/>
            <person name="Molnar I."/>
            <person name="Rensing C."/>
            <person name="Kennell J.C."/>
            <person name="Zamora J."/>
            <person name="Farman M.L."/>
            <person name="Selker E.U."/>
            <person name="Salamov A."/>
            <person name="Shapiro H."/>
            <person name="Pangilinan J."/>
            <person name="Lindquist E."/>
            <person name="Lamers C."/>
            <person name="Grigoriev I.V."/>
            <person name="Geiser D.M."/>
            <person name="Covert S.F."/>
            <person name="Temporini E."/>
            <person name="Vanetten H.D."/>
        </authorList>
    </citation>
    <scope>NUCLEOTIDE SEQUENCE [LARGE SCALE GENOMIC DNA]</scope>
    <source>
        <strain evidence="16">ATCC MYA-4622 / CBS 123669 / FGSC 9596 / NRRL 45880 / 77-13-4</strain>
    </source>
</reference>
<dbReference type="CDD" id="cd00180">
    <property type="entry name" value="PKc"/>
    <property type="match status" value="1"/>
</dbReference>
<dbReference type="PANTHER" id="PTHR24348">
    <property type="entry name" value="SERINE/THREONINE-PROTEIN KINASE UNC-51-RELATED"/>
    <property type="match status" value="1"/>
</dbReference>
<dbReference type="GO" id="GO:0010506">
    <property type="term" value="P:regulation of autophagy"/>
    <property type="evidence" value="ECO:0007669"/>
    <property type="project" value="InterPro"/>
</dbReference>
<evidence type="ECO:0000256" key="3">
    <source>
        <dbReference type="ARBA" id="ARBA00022448"/>
    </source>
</evidence>
<dbReference type="HOGENOM" id="CLU_538679_0_0_1"/>
<dbReference type="PROSITE" id="PS50011">
    <property type="entry name" value="PROTEIN_KINASE_DOM"/>
    <property type="match status" value="1"/>
</dbReference>
<dbReference type="GO" id="GO:0034045">
    <property type="term" value="C:phagophore assembly site membrane"/>
    <property type="evidence" value="ECO:0007669"/>
    <property type="project" value="UniProtKB-SubCell"/>
</dbReference>
<evidence type="ECO:0000256" key="8">
    <source>
        <dbReference type="ARBA" id="ARBA00022840"/>
    </source>
</evidence>
<keyword evidence="3" id="KW-0813">Transport</keyword>
<dbReference type="InterPro" id="IPR008271">
    <property type="entry name" value="Ser/Thr_kinase_AS"/>
</dbReference>
<dbReference type="eggNOG" id="KOG0032">
    <property type="taxonomic scope" value="Eukaryota"/>
</dbReference>
<evidence type="ECO:0000256" key="11">
    <source>
        <dbReference type="ARBA" id="ARBA00030237"/>
    </source>
</evidence>
<protein>
    <recommendedName>
        <fullName evidence="2">non-specific serine/threonine protein kinase</fullName>
        <ecNumber evidence="2">2.7.11.1</ecNumber>
    </recommendedName>
    <alternativeName>
        <fullName evidence="11">Autophagy-related protein 1</fullName>
    </alternativeName>
</protein>
<keyword evidence="7" id="KW-0418">Kinase</keyword>